<protein>
    <submittedName>
        <fullName evidence="1">Uncharacterized protein</fullName>
    </submittedName>
</protein>
<evidence type="ECO:0000313" key="1">
    <source>
        <dbReference type="EMBL" id="VAW12010.1"/>
    </source>
</evidence>
<sequence length="30" mass="3663">MQNSERFEVFKKVVNNKFNIYNSLLLNLPY</sequence>
<organism evidence="1">
    <name type="scientific">hydrothermal vent metagenome</name>
    <dbReference type="NCBI Taxonomy" id="652676"/>
    <lineage>
        <taxon>unclassified sequences</taxon>
        <taxon>metagenomes</taxon>
        <taxon>ecological metagenomes</taxon>
    </lineage>
</organism>
<reference evidence="1" key="1">
    <citation type="submission" date="2018-06" db="EMBL/GenBank/DDBJ databases">
        <authorList>
            <person name="Zhirakovskaya E."/>
        </authorList>
    </citation>
    <scope>NUCLEOTIDE SEQUENCE</scope>
</reference>
<name>A0A3B0T4Z5_9ZZZZ</name>
<proteinExistence type="predicted"/>
<accession>A0A3B0T4Z5</accession>
<dbReference type="EMBL" id="UOEL01000076">
    <property type="protein sequence ID" value="VAW12010.1"/>
    <property type="molecule type" value="Genomic_DNA"/>
</dbReference>
<gene>
    <name evidence="1" type="ORF">MNBD_BACTEROID03-2185</name>
</gene>
<dbReference type="AlphaFoldDB" id="A0A3B0T4Z5"/>